<sequence length="186" mass="20662">MAKTRIDSWASALTEEQSWTLYYKAMRCQWQEAAAWAVKEFALDRAPSRSGFYSWLKQMRAEEHEHRMGQAAIAAAEAAALGQTATKDAALIAAFKSLATDAALQTDAKTALSFVQCAMAIKDRIQKDEELDLKANAENRKDDELKLAREKFEAAEKRLNAAAKTVTDETLTDADRVAKIKTIFGL</sequence>
<dbReference type="AlphaFoldDB" id="A0A0H3U9F6"/>
<evidence type="ECO:0000256" key="1">
    <source>
        <dbReference type="SAM" id="Coils"/>
    </source>
</evidence>
<accession>A0A0H3U9F6</accession>
<keyword evidence="1" id="KW-0175">Coiled coil</keyword>
<protein>
    <submittedName>
        <fullName evidence="2">Uncharacterized protein</fullName>
    </submittedName>
</protein>
<feature type="coiled-coil region" evidence="1">
    <location>
        <begin position="138"/>
        <end position="165"/>
    </location>
</feature>
<dbReference type="EMBL" id="KF540228">
    <property type="protein sequence ID" value="AIF26383.1"/>
    <property type="molecule type" value="Genomic_DNA"/>
</dbReference>
<evidence type="ECO:0000313" key="2">
    <source>
        <dbReference type="EMBL" id="AIF26383.1"/>
    </source>
</evidence>
<organism evidence="2">
    <name type="scientific">uncultured bacterium fosmid pJB16B1</name>
    <dbReference type="NCBI Taxonomy" id="1478054"/>
    <lineage>
        <taxon>Bacteria</taxon>
        <taxon>environmental samples</taxon>
    </lineage>
</organism>
<name>A0A0H3U9F6_9BACT</name>
<proteinExistence type="predicted"/>
<reference evidence="2" key="1">
    <citation type="submission" date="2013-08" db="EMBL/GenBank/DDBJ databases">
        <title>Comparison of modified E. coli strains.</title>
        <authorList>
            <person name="Juergensen J."/>
            <person name="Bonge A."/>
            <person name="Streit W.R."/>
        </authorList>
    </citation>
    <scope>NUCLEOTIDE SEQUENCE</scope>
</reference>